<evidence type="ECO:0000313" key="2">
    <source>
        <dbReference type="EMBL" id="EKD13894.1"/>
    </source>
</evidence>
<feature type="compositionally biased region" description="Basic and acidic residues" evidence="1">
    <location>
        <begin position="113"/>
        <end position="128"/>
    </location>
</feature>
<feature type="compositionally biased region" description="Basic and acidic residues" evidence="1">
    <location>
        <begin position="211"/>
        <end position="229"/>
    </location>
</feature>
<organism evidence="2 3">
    <name type="scientific">Marssonina brunnea f. sp. multigermtubi (strain MB_m1)</name>
    <name type="common">Marssonina leaf spot fungus</name>
    <dbReference type="NCBI Taxonomy" id="1072389"/>
    <lineage>
        <taxon>Eukaryota</taxon>
        <taxon>Fungi</taxon>
        <taxon>Dikarya</taxon>
        <taxon>Ascomycota</taxon>
        <taxon>Pezizomycotina</taxon>
        <taxon>Leotiomycetes</taxon>
        <taxon>Helotiales</taxon>
        <taxon>Drepanopezizaceae</taxon>
        <taxon>Drepanopeziza</taxon>
    </lineage>
</organism>
<sequence length="279" mass="29974">MEDETKDDCESSQWEEIDPLVAELLRNRGWEGRRELYESSAPDEKPPTWALFRNNAQEKGRIQKLAETATSSPSILGKNEDRDPAGPPLYGLDSSSKQLVSSTAPSGPGRTFGSKDEDGKKAKSDPFGHRIGPPGSTSSQRASSNMVSGSRASSVGNESSSGNQHNASQFLTRSLAFGKNKTISSASQRISSHNEPEQGPKANADPTQKSRLREQLSHEGSADARRTDDLNARIAKQNAKAAARMLASSSSDGENALNKLIAEHNARTAAKILAKSNTQ</sequence>
<dbReference type="RefSeq" id="XP_007295984.1">
    <property type="nucleotide sequence ID" value="XM_007295922.1"/>
</dbReference>
<protein>
    <submittedName>
        <fullName evidence="2">Uncharacterized protein</fullName>
    </submittedName>
</protein>
<feature type="compositionally biased region" description="Polar residues" evidence="1">
    <location>
        <begin position="135"/>
        <end position="172"/>
    </location>
</feature>
<dbReference type="AlphaFoldDB" id="K1XN30"/>
<reference evidence="2 3" key="1">
    <citation type="journal article" date="2012" name="BMC Genomics">
        <title>Sequencing the genome of Marssonina brunnea reveals fungus-poplar co-evolution.</title>
        <authorList>
            <person name="Zhu S."/>
            <person name="Cao Y.-Z."/>
            <person name="Jiang C."/>
            <person name="Tan B.-Y."/>
            <person name="Wang Z."/>
            <person name="Feng S."/>
            <person name="Zhang L."/>
            <person name="Su X.-H."/>
            <person name="Brejova B."/>
            <person name="Vinar T."/>
            <person name="Xu M."/>
            <person name="Wang M.-X."/>
            <person name="Zhang S.-G."/>
            <person name="Huang M.-R."/>
            <person name="Wu R."/>
            <person name="Zhou Y."/>
        </authorList>
    </citation>
    <scope>NUCLEOTIDE SEQUENCE [LARGE SCALE GENOMIC DNA]</scope>
    <source>
        <strain evidence="2 3">MB_m1</strain>
    </source>
</reference>
<feature type="compositionally biased region" description="Polar residues" evidence="1">
    <location>
        <begin position="93"/>
        <end position="105"/>
    </location>
</feature>
<dbReference type="EMBL" id="JH921448">
    <property type="protein sequence ID" value="EKD13894.1"/>
    <property type="molecule type" value="Genomic_DNA"/>
</dbReference>
<dbReference type="KEGG" id="mbe:MBM_08095"/>
<evidence type="ECO:0000256" key="1">
    <source>
        <dbReference type="SAM" id="MobiDB-lite"/>
    </source>
</evidence>
<accession>K1XN30</accession>
<proteinExistence type="predicted"/>
<feature type="compositionally biased region" description="Polar residues" evidence="1">
    <location>
        <begin position="181"/>
        <end position="191"/>
    </location>
</feature>
<dbReference type="GeneID" id="18764030"/>
<name>K1XN30_MARBU</name>
<evidence type="ECO:0000313" key="3">
    <source>
        <dbReference type="Proteomes" id="UP000006753"/>
    </source>
</evidence>
<dbReference type="OrthoDB" id="10347042at2759"/>
<keyword evidence="3" id="KW-1185">Reference proteome</keyword>
<dbReference type="Proteomes" id="UP000006753">
    <property type="component" value="Unassembled WGS sequence"/>
</dbReference>
<gene>
    <name evidence="2" type="ORF">MBM_08095</name>
</gene>
<dbReference type="HOGENOM" id="CLU_997754_0_0_1"/>
<feature type="region of interest" description="Disordered" evidence="1">
    <location>
        <begin position="63"/>
        <end position="229"/>
    </location>
</feature>
<dbReference type="InParanoid" id="K1XN30"/>